<dbReference type="KEGG" id="lrs:PX52LOC_05893"/>
<evidence type="ECO:0000313" key="1">
    <source>
        <dbReference type="EMBL" id="QEL18852.1"/>
    </source>
</evidence>
<protein>
    <submittedName>
        <fullName evidence="1">Uncharacterized protein</fullName>
    </submittedName>
</protein>
<dbReference type="EMBL" id="CP042425">
    <property type="protein sequence ID" value="QEL18852.1"/>
    <property type="molecule type" value="Genomic_DNA"/>
</dbReference>
<gene>
    <name evidence="1" type="ORF">PX52LOC_05893</name>
</gene>
<sequence>MSPMTASAPIDLAALWHAGATLGGLPVASVRVTLASGAVVHVRLAAADLAGPVPAAGLSPPPTFRPNPCSRDVLAILEAAEGPLVLPDIRQRLENREQLHGESTVRKVLAAMVRAGILTNPGHRAGYSLARPPAAS</sequence>
<proteinExistence type="predicted"/>
<dbReference type="AlphaFoldDB" id="A0A5C1AM94"/>
<organism evidence="1 2">
    <name type="scientific">Limnoglobus roseus</name>
    <dbReference type="NCBI Taxonomy" id="2598579"/>
    <lineage>
        <taxon>Bacteria</taxon>
        <taxon>Pseudomonadati</taxon>
        <taxon>Planctomycetota</taxon>
        <taxon>Planctomycetia</taxon>
        <taxon>Gemmatales</taxon>
        <taxon>Gemmataceae</taxon>
        <taxon>Limnoglobus</taxon>
    </lineage>
</organism>
<evidence type="ECO:0000313" key="2">
    <source>
        <dbReference type="Proteomes" id="UP000324974"/>
    </source>
</evidence>
<dbReference type="Proteomes" id="UP000324974">
    <property type="component" value="Chromosome"/>
</dbReference>
<keyword evidence="2" id="KW-1185">Reference proteome</keyword>
<name>A0A5C1AM94_9BACT</name>
<accession>A0A5C1AM94</accession>
<reference evidence="2" key="1">
    <citation type="submission" date="2019-08" db="EMBL/GenBank/DDBJ databases">
        <title>Limnoglobus roseus gen. nov., sp. nov., a novel freshwater planctomycete with a giant genome from the family Gemmataceae.</title>
        <authorList>
            <person name="Kulichevskaya I.S."/>
            <person name="Naumoff D.G."/>
            <person name="Miroshnikov K."/>
            <person name="Ivanova A."/>
            <person name="Philippov D.A."/>
            <person name="Hakobyan A."/>
            <person name="Rijpstra I.C."/>
            <person name="Sinninghe Damste J.S."/>
            <person name="Liesack W."/>
            <person name="Dedysh S.N."/>
        </authorList>
    </citation>
    <scope>NUCLEOTIDE SEQUENCE [LARGE SCALE GENOMIC DNA]</scope>
    <source>
        <strain evidence="2">PX52</strain>
    </source>
</reference>